<dbReference type="Pfam" id="PF04542">
    <property type="entry name" value="Sigma70_r2"/>
    <property type="match status" value="1"/>
</dbReference>
<evidence type="ECO:0000313" key="10">
    <source>
        <dbReference type="Proteomes" id="UP000245202"/>
    </source>
</evidence>
<dbReference type="PROSITE" id="PS01063">
    <property type="entry name" value="SIGMA70_ECF"/>
    <property type="match status" value="1"/>
</dbReference>
<dbReference type="NCBIfam" id="TIGR02937">
    <property type="entry name" value="sigma70-ECF"/>
    <property type="match status" value="1"/>
</dbReference>
<keyword evidence="5 6" id="KW-0804">Transcription</keyword>
<dbReference type="GO" id="GO:0006352">
    <property type="term" value="P:DNA-templated transcription initiation"/>
    <property type="evidence" value="ECO:0007669"/>
    <property type="project" value="InterPro"/>
</dbReference>
<keyword evidence="3 6" id="KW-0731">Sigma factor</keyword>
<evidence type="ECO:0000256" key="6">
    <source>
        <dbReference type="RuleBase" id="RU000716"/>
    </source>
</evidence>
<dbReference type="GO" id="GO:0003677">
    <property type="term" value="F:DNA binding"/>
    <property type="evidence" value="ECO:0007669"/>
    <property type="project" value="UniProtKB-KW"/>
</dbReference>
<dbReference type="CDD" id="cd06171">
    <property type="entry name" value="Sigma70_r4"/>
    <property type="match status" value="1"/>
</dbReference>
<keyword evidence="10" id="KW-1185">Reference proteome</keyword>
<dbReference type="InterPro" id="IPR013325">
    <property type="entry name" value="RNA_pol_sigma_r2"/>
</dbReference>
<dbReference type="InterPro" id="IPR014284">
    <property type="entry name" value="RNA_pol_sigma-70_dom"/>
</dbReference>
<feature type="domain" description="RNA polymerase sigma factor 70 region 4 type 2" evidence="8">
    <location>
        <begin position="125"/>
        <end position="176"/>
    </location>
</feature>
<dbReference type="InterPro" id="IPR007627">
    <property type="entry name" value="RNA_pol_sigma70_r2"/>
</dbReference>
<dbReference type="AlphaFoldDB" id="A0A2R5F244"/>
<dbReference type="Gene3D" id="1.10.10.10">
    <property type="entry name" value="Winged helix-like DNA-binding domain superfamily/Winged helix DNA-binding domain"/>
    <property type="match status" value="1"/>
</dbReference>
<evidence type="ECO:0000256" key="1">
    <source>
        <dbReference type="ARBA" id="ARBA00010641"/>
    </source>
</evidence>
<dbReference type="GO" id="GO:0006950">
    <property type="term" value="P:response to stress"/>
    <property type="evidence" value="ECO:0007669"/>
    <property type="project" value="UniProtKB-ARBA"/>
</dbReference>
<dbReference type="InterPro" id="IPR036388">
    <property type="entry name" value="WH-like_DNA-bd_sf"/>
</dbReference>
<keyword evidence="2 6" id="KW-0805">Transcription regulation</keyword>
<name>A0A2R5F244_9BACL</name>
<dbReference type="Gene3D" id="1.10.1740.10">
    <property type="match status" value="1"/>
</dbReference>
<dbReference type="InterPro" id="IPR013324">
    <property type="entry name" value="RNA_pol_sigma_r3/r4-like"/>
</dbReference>
<dbReference type="InterPro" id="IPR000838">
    <property type="entry name" value="RNA_pol_sigma70_ECF_CS"/>
</dbReference>
<organism evidence="9 10">
    <name type="scientific">Paenibacillus agaridevorans</name>
    <dbReference type="NCBI Taxonomy" id="171404"/>
    <lineage>
        <taxon>Bacteria</taxon>
        <taxon>Bacillati</taxon>
        <taxon>Bacillota</taxon>
        <taxon>Bacilli</taxon>
        <taxon>Bacillales</taxon>
        <taxon>Paenibacillaceae</taxon>
        <taxon>Paenibacillus</taxon>
    </lineage>
</organism>
<gene>
    <name evidence="9" type="ORF">PAT3040_06449</name>
</gene>
<dbReference type="InterPro" id="IPR039425">
    <property type="entry name" value="RNA_pol_sigma-70-like"/>
</dbReference>
<proteinExistence type="inferred from homology"/>
<protein>
    <recommendedName>
        <fullName evidence="6">RNA polymerase sigma factor</fullName>
    </recommendedName>
</protein>
<dbReference type="SUPFAM" id="SSF88946">
    <property type="entry name" value="Sigma2 domain of RNA polymerase sigma factors"/>
    <property type="match status" value="1"/>
</dbReference>
<comment type="caution">
    <text evidence="9">The sequence shown here is derived from an EMBL/GenBank/DDBJ whole genome shotgun (WGS) entry which is preliminary data.</text>
</comment>
<dbReference type="PANTHER" id="PTHR43133:SF46">
    <property type="entry name" value="RNA POLYMERASE SIGMA-70 FACTOR ECF SUBFAMILY"/>
    <property type="match status" value="1"/>
</dbReference>
<evidence type="ECO:0000256" key="2">
    <source>
        <dbReference type="ARBA" id="ARBA00023015"/>
    </source>
</evidence>
<evidence type="ECO:0000256" key="5">
    <source>
        <dbReference type="ARBA" id="ARBA00023163"/>
    </source>
</evidence>
<dbReference type="PANTHER" id="PTHR43133">
    <property type="entry name" value="RNA POLYMERASE ECF-TYPE SIGMA FACTO"/>
    <property type="match status" value="1"/>
</dbReference>
<dbReference type="RefSeq" id="WP_246608382.1">
    <property type="nucleotide sequence ID" value="NZ_BDQX01000423.1"/>
</dbReference>
<dbReference type="InterPro" id="IPR013249">
    <property type="entry name" value="RNA_pol_sigma70_r4_t2"/>
</dbReference>
<evidence type="ECO:0000259" key="8">
    <source>
        <dbReference type="Pfam" id="PF08281"/>
    </source>
</evidence>
<dbReference type="Proteomes" id="UP000245202">
    <property type="component" value="Unassembled WGS sequence"/>
</dbReference>
<comment type="similarity">
    <text evidence="1 6">Belongs to the sigma-70 factor family. ECF subfamily.</text>
</comment>
<keyword evidence="4 6" id="KW-0238">DNA-binding</keyword>
<sequence>MSNWVEVVGMEQDYWRFVERFSPEDLNELMRQHGQEVWNYAYFLTKRKDWADDIAQETFLKVFRSPNRYRGESSMQTWLFAITRNCAFNYRRSAFLRRVIPVGQPERPGREPSAETVAMGNQLADEIWETVMALPAKYRELLVLDAKYEMSLKEMAELTGLPVGTVKSRLSRARRKAAEMWEGGGVHERA</sequence>
<feature type="domain" description="RNA polymerase sigma-70 region 2" evidence="7">
    <location>
        <begin position="29"/>
        <end position="93"/>
    </location>
</feature>
<evidence type="ECO:0000313" key="9">
    <source>
        <dbReference type="EMBL" id="GBG11618.1"/>
    </source>
</evidence>
<dbReference type="GO" id="GO:0016987">
    <property type="term" value="F:sigma factor activity"/>
    <property type="evidence" value="ECO:0007669"/>
    <property type="project" value="UniProtKB-KW"/>
</dbReference>
<dbReference type="EMBL" id="BDQX01000423">
    <property type="protein sequence ID" value="GBG11618.1"/>
    <property type="molecule type" value="Genomic_DNA"/>
</dbReference>
<dbReference type="SUPFAM" id="SSF88659">
    <property type="entry name" value="Sigma3 and sigma4 domains of RNA polymerase sigma factors"/>
    <property type="match status" value="1"/>
</dbReference>
<reference evidence="9 10" key="1">
    <citation type="submission" date="2017-08" db="EMBL/GenBank/DDBJ databases">
        <title>Substantial Increase in Enzyme Production by Combined Drug-Resistance Mutations in Paenibacillus agaridevorans.</title>
        <authorList>
            <person name="Tanaka Y."/>
            <person name="Funane K."/>
            <person name="Hosaka T."/>
            <person name="Shiwa Y."/>
            <person name="Fujita N."/>
            <person name="Miyazaki T."/>
            <person name="Yoshikawa H."/>
            <person name="Murakami K."/>
            <person name="Kasahara K."/>
            <person name="Inaoka T."/>
            <person name="Hiraga Y."/>
            <person name="Ochi K."/>
        </authorList>
    </citation>
    <scope>NUCLEOTIDE SEQUENCE [LARGE SCALE GENOMIC DNA]</scope>
    <source>
        <strain evidence="9 10">T-3040</strain>
    </source>
</reference>
<dbReference type="Pfam" id="PF08281">
    <property type="entry name" value="Sigma70_r4_2"/>
    <property type="match status" value="1"/>
</dbReference>
<evidence type="ECO:0000259" key="7">
    <source>
        <dbReference type="Pfam" id="PF04542"/>
    </source>
</evidence>
<accession>A0A2R5F244</accession>
<evidence type="ECO:0000256" key="4">
    <source>
        <dbReference type="ARBA" id="ARBA00023125"/>
    </source>
</evidence>
<evidence type="ECO:0000256" key="3">
    <source>
        <dbReference type="ARBA" id="ARBA00023082"/>
    </source>
</evidence>